<feature type="region of interest" description="Disordered" evidence="4">
    <location>
        <begin position="117"/>
        <end position="146"/>
    </location>
</feature>
<feature type="compositionally biased region" description="Polar residues" evidence="4">
    <location>
        <begin position="527"/>
        <end position="537"/>
    </location>
</feature>
<dbReference type="Pfam" id="PF09751">
    <property type="entry name" value="Es2"/>
    <property type="match status" value="1"/>
</dbReference>
<accession>A0AA36HM70</accession>
<feature type="region of interest" description="Disordered" evidence="4">
    <location>
        <begin position="706"/>
        <end position="817"/>
    </location>
</feature>
<dbReference type="Proteomes" id="UP001178507">
    <property type="component" value="Unassembled WGS sequence"/>
</dbReference>
<keyword evidence="3" id="KW-0539">Nucleus</keyword>
<evidence type="ECO:0000313" key="6">
    <source>
        <dbReference type="Proteomes" id="UP001178507"/>
    </source>
</evidence>
<feature type="compositionally biased region" description="Low complexity" evidence="4">
    <location>
        <begin position="797"/>
        <end position="816"/>
    </location>
</feature>
<comment type="caution">
    <text evidence="5">The sequence shown here is derived from an EMBL/GenBank/DDBJ whole genome shotgun (WGS) entry which is preliminary data.</text>
</comment>
<protein>
    <submittedName>
        <fullName evidence="5">Uncharacterized protein</fullName>
    </submittedName>
</protein>
<feature type="region of interest" description="Disordered" evidence="4">
    <location>
        <begin position="398"/>
        <end position="460"/>
    </location>
</feature>
<feature type="region of interest" description="Disordered" evidence="4">
    <location>
        <begin position="516"/>
        <end position="601"/>
    </location>
</feature>
<dbReference type="EMBL" id="CAUJNA010000095">
    <property type="protein sequence ID" value="CAJ1371719.1"/>
    <property type="molecule type" value="Genomic_DNA"/>
</dbReference>
<feature type="compositionally biased region" description="Polar residues" evidence="4">
    <location>
        <begin position="443"/>
        <end position="457"/>
    </location>
</feature>
<sequence>MSLDWLNHWRTCFAQRRKPADAGQDEQNLIVKAGALHPFFGGDLPNVHLALRHQAPHPYPSRAIPSRALQEEDYVEAVSALIERDFFPDLPHLRARYELMQARLRGDTALVRALEKKLLDMPRPTPGQTPRTPQAETPNPSTPMAAANAAAARLSAWERDDAESVVSGNLMSMANHQQVLLRLTSGREVLVDLSTVRLDQFQQVFTSEDNASFEAVLDRDKERRRQKEWWVENSEEKHNTTCKQLSLEFQKEEACSTGAIMTCEFQARNTFYFKPRGESQIPMDKPLVESRNTRFTTQEQSDLDETLMAALAARQARENGQKLSEVLAKMVKDGTFSIASLHNYGHVRAVGGRLQTPLGGPSFPMVNTPAFLPGENGFSPLMTFGKIASTPRVLEEEAGPSFRVQEESARDRAAEKLAKGAMQRQRESKQNSKKERLKALGLTPNSATPSVRTTPASVASKVTPMSPIGQLLQRAQRMAQRGGRLKIGASEGREAAWQRLTWRRSGEYTGWGTASAFWSGPPGKSASPRTPSVSSGTARKVRPVSVTPSPNASEKATPRLEENVPVPDAQPAKLDANQPDTQQSTCGEVESAHQGLSSEESMAGTSVEVISLTLHEQQSQGGSTCHSTEALAIQSAASEGPSLSEAARSIIASKQDVSAALTACPCTGPSVSPSEGLGALAAYAPLPQGMSHLVKAPVFAAASPATRTRASPVGSTRIAQPEVPSKSGLSSPGSQKHELGQAAGGSWSQPSRQTWSPRVVPPASPLLSGAGFVSTRQTWSPRAPNAQELPSPAKAGSCTPSAPSAPSTPSRPVVVAGSMTPTTSLHAVPVGVPTASPSTFAPAAMSYLPSQSATPTLPVRRAEQGAVASPRYGLRPESVSGYASVPMPPRDYPASPANALASPASAQRRIPGFSGIGYAPVHQVHVSKSPALTSNLSSMIPFLTSNAGTATGTGLHYPPNAPLRGSRQPESIAEVMPPKLAKILHADVSPRYNVSKAGTLQVRQQRLAARPTRTNDAEDKDGYWEVAEGKQEYIYTV</sequence>
<dbReference type="PANTHER" id="PTHR12940:SF0">
    <property type="entry name" value="SPLICING FACTOR ESS-2 HOMOLOG"/>
    <property type="match status" value="1"/>
</dbReference>
<organism evidence="5 6">
    <name type="scientific">Effrenium voratum</name>
    <dbReference type="NCBI Taxonomy" id="2562239"/>
    <lineage>
        <taxon>Eukaryota</taxon>
        <taxon>Sar</taxon>
        <taxon>Alveolata</taxon>
        <taxon>Dinophyceae</taxon>
        <taxon>Suessiales</taxon>
        <taxon>Symbiodiniaceae</taxon>
        <taxon>Effrenium</taxon>
    </lineage>
</organism>
<dbReference type="GO" id="GO:0071013">
    <property type="term" value="C:catalytic step 2 spliceosome"/>
    <property type="evidence" value="ECO:0007669"/>
    <property type="project" value="TreeGrafter"/>
</dbReference>
<gene>
    <name evidence="5" type="ORF">EVOR1521_LOCUS1974</name>
</gene>
<evidence type="ECO:0000256" key="3">
    <source>
        <dbReference type="ARBA" id="ARBA00023242"/>
    </source>
</evidence>
<comment type="similarity">
    <text evidence="2">Belongs to the ESS2 family.</text>
</comment>
<comment type="subcellular location">
    <subcellularLocation>
        <location evidence="1">Nucleus</location>
    </subcellularLocation>
</comment>
<dbReference type="InterPro" id="IPR019148">
    <property type="entry name" value="Nuclear_protein_DGCR14_ESS-2"/>
</dbReference>
<dbReference type="PANTHER" id="PTHR12940">
    <property type="entry name" value="ES-2 PROTEIN - RELATED"/>
    <property type="match status" value="1"/>
</dbReference>
<dbReference type="AlphaFoldDB" id="A0AA36HM70"/>
<proteinExistence type="inferred from homology"/>
<feature type="compositionally biased region" description="Polar residues" evidence="4">
    <location>
        <begin position="746"/>
        <end position="756"/>
    </location>
</feature>
<keyword evidence="6" id="KW-1185">Reference proteome</keyword>
<evidence type="ECO:0000256" key="1">
    <source>
        <dbReference type="ARBA" id="ARBA00004123"/>
    </source>
</evidence>
<name>A0AA36HM70_9DINO</name>
<evidence type="ECO:0000313" key="5">
    <source>
        <dbReference type="EMBL" id="CAJ1371719.1"/>
    </source>
</evidence>
<evidence type="ECO:0000256" key="4">
    <source>
        <dbReference type="SAM" id="MobiDB-lite"/>
    </source>
</evidence>
<evidence type="ECO:0000256" key="2">
    <source>
        <dbReference type="ARBA" id="ARBA00009072"/>
    </source>
</evidence>
<feature type="compositionally biased region" description="Basic and acidic residues" evidence="4">
    <location>
        <begin position="404"/>
        <end position="438"/>
    </location>
</feature>
<reference evidence="5" key="1">
    <citation type="submission" date="2023-08" db="EMBL/GenBank/DDBJ databases">
        <authorList>
            <person name="Chen Y."/>
            <person name="Shah S."/>
            <person name="Dougan E. K."/>
            <person name="Thang M."/>
            <person name="Chan C."/>
        </authorList>
    </citation>
    <scope>NUCLEOTIDE SEQUENCE</scope>
</reference>